<dbReference type="RefSeq" id="XP_007412150.1">
    <property type="nucleotide sequence ID" value="XM_007412088.1"/>
</dbReference>
<dbReference type="AlphaFoldDB" id="F4RSD5"/>
<feature type="signal peptide" evidence="1">
    <location>
        <begin position="1"/>
        <end position="20"/>
    </location>
</feature>
<dbReference type="GeneID" id="18934935"/>
<dbReference type="HOGENOM" id="CLU_1678299_0_0_1"/>
<reference evidence="3" key="1">
    <citation type="journal article" date="2011" name="Proc. Natl. Acad. Sci. U.S.A.">
        <title>Obligate biotrophy features unraveled by the genomic analysis of rust fungi.</title>
        <authorList>
            <person name="Duplessis S."/>
            <person name="Cuomo C.A."/>
            <person name="Lin Y.-C."/>
            <person name="Aerts A."/>
            <person name="Tisserant E."/>
            <person name="Veneault-Fourrey C."/>
            <person name="Joly D.L."/>
            <person name="Hacquard S."/>
            <person name="Amselem J."/>
            <person name="Cantarel B.L."/>
            <person name="Chiu R."/>
            <person name="Coutinho P.M."/>
            <person name="Feau N."/>
            <person name="Field M."/>
            <person name="Frey P."/>
            <person name="Gelhaye E."/>
            <person name="Goldberg J."/>
            <person name="Grabherr M.G."/>
            <person name="Kodira C.D."/>
            <person name="Kohler A."/>
            <person name="Kuees U."/>
            <person name="Lindquist E.A."/>
            <person name="Lucas S.M."/>
            <person name="Mago R."/>
            <person name="Mauceli E."/>
            <person name="Morin E."/>
            <person name="Murat C."/>
            <person name="Pangilinan J.L."/>
            <person name="Park R."/>
            <person name="Pearson M."/>
            <person name="Quesneville H."/>
            <person name="Rouhier N."/>
            <person name="Sakthikumar S."/>
            <person name="Salamov A.A."/>
            <person name="Schmutz J."/>
            <person name="Selles B."/>
            <person name="Shapiro H."/>
            <person name="Tanguay P."/>
            <person name="Tuskan G.A."/>
            <person name="Henrissat B."/>
            <person name="Van de Peer Y."/>
            <person name="Rouze P."/>
            <person name="Ellis J.G."/>
            <person name="Dodds P.N."/>
            <person name="Schein J.E."/>
            <person name="Zhong S."/>
            <person name="Hamelin R.C."/>
            <person name="Grigoriev I.V."/>
            <person name="Szabo L.J."/>
            <person name="Martin F."/>
        </authorList>
    </citation>
    <scope>NUCLEOTIDE SEQUENCE [LARGE SCALE GENOMIC DNA]</scope>
    <source>
        <strain evidence="3">98AG31 / pathotype 3-4-7</strain>
    </source>
</reference>
<dbReference type="KEGG" id="mlr:MELLADRAFT_88618"/>
<evidence type="ECO:0000313" key="3">
    <source>
        <dbReference type="Proteomes" id="UP000001072"/>
    </source>
</evidence>
<gene>
    <name evidence="2" type="ORF">MELLADRAFT_88618</name>
</gene>
<dbReference type="Proteomes" id="UP000001072">
    <property type="component" value="Unassembled WGS sequence"/>
</dbReference>
<dbReference type="InParanoid" id="F4RSD5"/>
<name>F4RSD5_MELLP</name>
<keyword evidence="3" id="KW-1185">Reference proteome</keyword>
<dbReference type="EMBL" id="GL883117">
    <property type="protein sequence ID" value="EGG04711.1"/>
    <property type="molecule type" value="Genomic_DNA"/>
</dbReference>
<sequence>MFSGAILVLLFVYCSTSVVCLGPPLKNAVTCSFGYRVRPEANGKTQGMCTIKHTTDDYACEGCKANVPLGLQCVEAKYDVPLANLKQSHQNISCPNYEKLMPNGVFVGYGCAEPRQGQKARCFDIQDPGLFFHRSTPWVISNKRTTCPAGACRLNIP</sequence>
<protein>
    <submittedName>
        <fullName evidence="2">Secreted protein</fullName>
    </submittedName>
</protein>
<keyword evidence="1" id="KW-0732">Signal</keyword>
<evidence type="ECO:0000313" key="2">
    <source>
        <dbReference type="EMBL" id="EGG04711.1"/>
    </source>
</evidence>
<evidence type="ECO:0000256" key="1">
    <source>
        <dbReference type="SAM" id="SignalP"/>
    </source>
</evidence>
<feature type="chain" id="PRO_5003315414" evidence="1">
    <location>
        <begin position="21"/>
        <end position="157"/>
    </location>
</feature>
<proteinExistence type="predicted"/>
<dbReference type="VEuPathDB" id="FungiDB:MELLADRAFT_88618"/>
<dbReference type="OrthoDB" id="10352142at2759"/>
<organism evidence="3">
    <name type="scientific">Melampsora larici-populina (strain 98AG31 / pathotype 3-4-7)</name>
    <name type="common">Poplar leaf rust fungus</name>
    <dbReference type="NCBI Taxonomy" id="747676"/>
    <lineage>
        <taxon>Eukaryota</taxon>
        <taxon>Fungi</taxon>
        <taxon>Dikarya</taxon>
        <taxon>Basidiomycota</taxon>
        <taxon>Pucciniomycotina</taxon>
        <taxon>Pucciniomycetes</taxon>
        <taxon>Pucciniales</taxon>
        <taxon>Melampsoraceae</taxon>
        <taxon>Melampsora</taxon>
    </lineage>
</organism>
<accession>F4RSD5</accession>